<dbReference type="EMBL" id="SSTD01015868">
    <property type="protein sequence ID" value="TYK02189.1"/>
    <property type="molecule type" value="Genomic_DNA"/>
</dbReference>
<evidence type="ECO:0000313" key="3">
    <source>
        <dbReference type="Proteomes" id="UP000321947"/>
    </source>
</evidence>
<sequence>MVSLHKEGFGDKLYLDEITSIICLPKGEQVQVSKCGVEGTKSERLEQRFIVVNDRNAESHAPNDLGSSRENNVDRMIVVINGVESQFPKDKLGELLNIIFGEASKEREGREKKEKLRKEEKEKEEKKKLKKKEEEEKKKKEREEKKQKEEARRGEEKARDESEKGKEASSSIVETEFKRMAKKAQ</sequence>
<proteinExistence type="predicted"/>
<organism evidence="2 3">
    <name type="scientific">Cucumis melo var. makuwa</name>
    <name type="common">Oriental melon</name>
    <dbReference type="NCBI Taxonomy" id="1194695"/>
    <lineage>
        <taxon>Eukaryota</taxon>
        <taxon>Viridiplantae</taxon>
        <taxon>Streptophyta</taxon>
        <taxon>Embryophyta</taxon>
        <taxon>Tracheophyta</taxon>
        <taxon>Spermatophyta</taxon>
        <taxon>Magnoliopsida</taxon>
        <taxon>eudicotyledons</taxon>
        <taxon>Gunneridae</taxon>
        <taxon>Pentapetalae</taxon>
        <taxon>rosids</taxon>
        <taxon>fabids</taxon>
        <taxon>Cucurbitales</taxon>
        <taxon>Cucurbitaceae</taxon>
        <taxon>Benincaseae</taxon>
        <taxon>Cucumis</taxon>
    </lineage>
</organism>
<gene>
    <name evidence="2" type="ORF">E5676_scaffold388G00910</name>
</gene>
<name>A0A5D3BVS2_CUCMM</name>
<reference evidence="2 3" key="1">
    <citation type="submission" date="2019-08" db="EMBL/GenBank/DDBJ databases">
        <title>Draft genome sequences of two oriental melons (Cucumis melo L. var makuwa).</title>
        <authorList>
            <person name="Kwon S.-Y."/>
        </authorList>
    </citation>
    <scope>NUCLEOTIDE SEQUENCE [LARGE SCALE GENOMIC DNA]</scope>
    <source>
        <strain evidence="3">cv. Chang Bougi</strain>
        <tissue evidence="2">Leaf</tissue>
    </source>
</reference>
<dbReference type="AlphaFoldDB" id="A0A5D3BVS2"/>
<comment type="caution">
    <text evidence="2">The sequence shown here is derived from an EMBL/GenBank/DDBJ whole genome shotgun (WGS) entry which is preliminary data.</text>
</comment>
<dbReference type="Proteomes" id="UP000321947">
    <property type="component" value="Unassembled WGS sequence"/>
</dbReference>
<accession>A0A5D3BVS2</accession>
<feature type="region of interest" description="Disordered" evidence="1">
    <location>
        <begin position="106"/>
        <end position="185"/>
    </location>
</feature>
<evidence type="ECO:0000256" key="1">
    <source>
        <dbReference type="SAM" id="MobiDB-lite"/>
    </source>
</evidence>
<protein>
    <submittedName>
        <fullName evidence="2">Uncharacterized protein</fullName>
    </submittedName>
</protein>
<evidence type="ECO:0000313" key="2">
    <source>
        <dbReference type="EMBL" id="TYK02189.1"/>
    </source>
</evidence>
<feature type="compositionally biased region" description="Basic and acidic residues" evidence="1">
    <location>
        <begin position="106"/>
        <end position="167"/>
    </location>
</feature>